<evidence type="ECO:0000256" key="5">
    <source>
        <dbReference type="ARBA" id="ARBA00022989"/>
    </source>
</evidence>
<keyword evidence="4 7" id="KW-0812">Transmembrane</keyword>
<protein>
    <recommendedName>
        <fullName evidence="8">Bacterial sugar transferase domain-containing protein</fullName>
    </recommendedName>
</protein>
<feature type="transmembrane region" description="Helical" evidence="7">
    <location>
        <begin position="67"/>
        <end position="90"/>
    </location>
</feature>
<proteinExistence type="inferred from homology"/>
<evidence type="ECO:0000256" key="2">
    <source>
        <dbReference type="ARBA" id="ARBA00006464"/>
    </source>
</evidence>
<evidence type="ECO:0000256" key="1">
    <source>
        <dbReference type="ARBA" id="ARBA00004141"/>
    </source>
</evidence>
<reference evidence="9 10" key="1">
    <citation type="journal article" date="2016" name="Nat. Commun.">
        <title>Thousands of microbial genomes shed light on interconnected biogeochemical processes in an aquifer system.</title>
        <authorList>
            <person name="Anantharaman K."/>
            <person name="Brown C.T."/>
            <person name="Hug L.A."/>
            <person name="Sharon I."/>
            <person name="Castelle C.J."/>
            <person name="Probst A.J."/>
            <person name="Thomas B.C."/>
            <person name="Singh A."/>
            <person name="Wilkins M.J."/>
            <person name="Karaoz U."/>
            <person name="Brodie E.L."/>
            <person name="Williams K.H."/>
            <person name="Hubbard S.S."/>
            <person name="Banfield J.F."/>
        </authorList>
    </citation>
    <scope>NUCLEOTIDE SEQUENCE [LARGE SCALE GENOMIC DNA]</scope>
</reference>
<comment type="subcellular location">
    <subcellularLocation>
        <location evidence="1">Membrane</location>
        <topology evidence="1">Multi-pass membrane protein</topology>
    </subcellularLocation>
</comment>
<feature type="transmembrane region" description="Helical" evidence="7">
    <location>
        <begin position="36"/>
        <end position="55"/>
    </location>
</feature>
<dbReference type="InterPro" id="IPR017475">
    <property type="entry name" value="EPS_sugar_tfrase"/>
</dbReference>
<feature type="transmembrane region" description="Helical" evidence="7">
    <location>
        <begin position="6"/>
        <end position="24"/>
    </location>
</feature>
<dbReference type="Proteomes" id="UP000179047">
    <property type="component" value="Unassembled WGS sequence"/>
</dbReference>
<dbReference type="GO" id="GO:0089702">
    <property type="term" value="F:undecaprenyl-phosphate glucose phosphotransferase activity"/>
    <property type="evidence" value="ECO:0007669"/>
    <property type="project" value="TreeGrafter"/>
</dbReference>
<evidence type="ECO:0000313" key="9">
    <source>
        <dbReference type="EMBL" id="OGN30022.1"/>
    </source>
</evidence>
<feature type="domain" description="Bacterial sugar transferase" evidence="8">
    <location>
        <begin position="253"/>
        <end position="440"/>
    </location>
</feature>
<comment type="similarity">
    <text evidence="2">Belongs to the bacterial sugar transferase family.</text>
</comment>
<dbReference type="GO" id="GO:0009242">
    <property type="term" value="P:colanic acid biosynthetic process"/>
    <property type="evidence" value="ECO:0007669"/>
    <property type="project" value="TreeGrafter"/>
</dbReference>
<comment type="caution">
    <text evidence="9">The sequence shown here is derived from an EMBL/GenBank/DDBJ whole genome shotgun (WGS) entry which is preliminary data.</text>
</comment>
<feature type="transmembrane region" description="Helical" evidence="7">
    <location>
        <begin position="257"/>
        <end position="278"/>
    </location>
</feature>
<dbReference type="Pfam" id="PF02397">
    <property type="entry name" value="Bac_transf"/>
    <property type="match status" value="1"/>
</dbReference>
<evidence type="ECO:0000256" key="7">
    <source>
        <dbReference type="SAM" id="Phobius"/>
    </source>
</evidence>
<evidence type="ECO:0000256" key="3">
    <source>
        <dbReference type="ARBA" id="ARBA00022679"/>
    </source>
</evidence>
<dbReference type="NCBIfam" id="TIGR03025">
    <property type="entry name" value="EPS_sugtrans"/>
    <property type="match status" value="1"/>
</dbReference>
<evidence type="ECO:0000259" key="8">
    <source>
        <dbReference type="Pfam" id="PF02397"/>
    </source>
</evidence>
<keyword evidence="6 7" id="KW-0472">Membrane</keyword>
<sequence>MKKLGLFLVDVAILYLALYLTLFLRYGREIQQYISIHLVPFTIIFALWLLVFYIVNLYDIGVSKNNITFYSSYLYAMAFNAAIAIAFFYLTPSIEIAPRRNLFVFLAFSGALLFAWRWLFNVALVRAGIGNNTLIIGNSQHAGELYDFLLANPQLGYNALGMLNVRDAEAIAILERLILQKRIRTLVLDPEAYKIPDIIDILYRLLPLKMNFHALPDFYERVTGKVLLGTIDQSWFINNLSEGSKRIFETLTRIADVISSVLFGIVSFIGYPFVIIGIKMTSAGPIFIRQKRVGHAGKIFTLIKFRSMIADNPTGSAEGKTGPTWTQKNDPRITRFGKFLRKTRIDEWPQVWNILVGDMSWVGPRAERPEFHEQLKKEIPFYEERYIIKPGITGLSQLIYGYGSSVKDAEEKLKYDLYYVKNRSFLLNVSILLKTINLIVRQAGR</sequence>
<dbReference type="EMBL" id="MGKP01000001">
    <property type="protein sequence ID" value="OGN30022.1"/>
    <property type="molecule type" value="Genomic_DNA"/>
</dbReference>
<dbReference type="STRING" id="1802701.A3A33_01715"/>
<keyword evidence="3" id="KW-0808">Transferase</keyword>
<evidence type="ECO:0000313" key="10">
    <source>
        <dbReference type="Proteomes" id="UP000179047"/>
    </source>
</evidence>
<evidence type="ECO:0000256" key="4">
    <source>
        <dbReference type="ARBA" id="ARBA00022692"/>
    </source>
</evidence>
<keyword evidence="5 7" id="KW-1133">Transmembrane helix</keyword>
<dbReference type="PANTHER" id="PTHR30576">
    <property type="entry name" value="COLANIC BIOSYNTHESIS UDP-GLUCOSE LIPID CARRIER TRANSFERASE"/>
    <property type="match status" value="1"/>
</dbReference>
<dbReference type="InterPro" id="IPR003362">
    <property type="entry name" value="Bact_transf"/>
</dbReference>
<gene>
    <name evidence="9" type="ORF">A3A33_01715</name>
</gene>
<dbReference type="GO" id="GO:0016020">
    <property type="term" value="C:membrane"/>
    <property type="evidence" value="ECO:0007669"/>
    <property type="project" value="UniProtKB-SubCell"/>
</dbReference>
<organism evidence="9 10">
    <name type="scientific">Candidatus Yanofskybacteria bacterium RIFCSPLOWO2_01_FULL_49_25</name>
    <dbReference type="NCBI Taxonomy" id="1802701"/>
    <lineage>
        <taxon>Bacteria</taxon>
        <taxon>Candidatus Yanofskyibacteriota</taxon>
    </lineage>
</organism>
<dbReference type="PANTHER" id="PTHR30576:SF21">
    <property type="entry name" value="UDP-GLUCOSE:UNDECAPRENYL-PHOSPHATE GLUCOSE-1-PHOSPHATE TRANSFERASE"/>
    <property type="match status" value="1"/>
</dbReference>
<feature type="transmembrane region" description="Helical" evidence="7">
    <location>
        <begin position="102"/>
        <end position="120"/>
    </location>
</feature>
<evidence type="ECO:0000256" key="6">
    <source>
        <dbReference type="ARBA" id="ARBA00023136"/>
    </source>
</evidence>
<accession>A0A1F8GX76</accession>
<name>A0A1F8GX76_9BACT</name>
<dbReference type="AlphaFoldDB" id="A0A1F8GX76"/>